<dbReference type="InterPro" id="IPR051013">
    <property type="entry name" value="MBL_superfamily_lactonases"/>
</dbReference>
<dbReference type="InterPro" id="IPR001279">
    <property type="entry name" value="Metallo-B-lactamas"/>
</dbReference>
<dbReference type="Proteomes" id="UP001196601">
    <property type="component" value="Unassembled WGS sequence"/>
</dbReference>
<comment type="cofactor">
    <cofactor evidence="1">
        <name>Zn(2+)</name>
        <dbReference type="ChEBI" id="CHEBI:29105"/>
    </cofactor>
</comment>
<evidence type="ECO:0000256" key="3">
    <source>
        <dbReference type="ARBA" id="ARBA00022723"/>
    </source>
</evidence>
<dbReference type="InterPro" id="IPR036866">
    <property type="entry name" value="RibonucZ/Hydroxyglut_hydro"/>
</dbReference>
<keyword evidence="8" id="KW-1185">Reference proteome</keyword>
<dbReference type="Pfam" id="PF00753">
    <property type="entry name" value="Lactamase_B"/>
    <property type="match status" value="1"/>
</dbReference>
<feature type="domain" description="Metallo-beta-lactamase" evidence="6">
    <location>
        <begin position="48"/>
        <end position="268"/>
    </location>
</feature>
<keyword evidence="5" id="KW-0862">Zinc</keyword>
<evidence type="ECO:0000259" key="6">
    <source>
        <dbReference type="SMART" id="SM00849"/>
    </source>
</evidence>
<organism evidence="7 8">
    <name type="scientific">Pseudomonas lalucatii</name>
    <dbReference type="NCBI Taxonomy" id="1424203"/>
    <lineage>
        <taxon>Bacteria</taxon>
        <taxon>Pseudomonadati</taxon>
        <taxon>Pseudomonadota</taxon>
        <taxon>Gammaproteobacteria</taxon>
        <taxon>Pseudomonadales</taxon>
        <taxon>Pseudomonadaceae</taxon>
        <taxon>Pseudomonas</taxon>
    </lineage>
</organism>
<keyword evidence="4" id="KW-0378">Hydrolase</keyword>
<dbReference type="SUPFAM" id="SSF56281">
    <property type="entry name" value="Metallo-hydrolase/oxidoreductase"/>
    <property type="match status" value="1"/>
</dbReference>
<comment type="similarity">
    <text evidence="2">Belongs to the metallo-beta-lactamase superfamily.</text>
</comment>
<evidence type="ECO:0000256" key="5">
    <source>
        <dbReference type="ARBA" id="ARBA00022833"/>
    </source>
</evidence>
<sequence>MSNLIKQIPKVYVLDNGRMKMDKNFMISMHNPATIDNPNKPAELIEFPIFTVLIDHPDGKVLFDTACNPNSMGENGRWPKEIQDMFHYTAEVNGQDCHLHSRLAEIGVDPRDVDYVVVSHLHLDHSGCLELFTNAKIIVHQNEFNAALSNYAQNRTAEGFIWDDVDAWIKNDLTWRVVKEAEGDLDLLDGIRILNFGGGHSYGMLGLHIELPGHGPLILASDAVYSAENYSNPSRLPATIYDSLGYMRTVERIQKLSKQTGSDVWFGHDSEQFNSLIKSTDGFYE</sequence>
<gene>
    <name evidence="7" type="ORF">I0D00_13405</name>
</gene>
<name>A0ABS5Q2D8_9PSED</name>
<dbReference type="PANTHER" id="PTHR42978">
    <property type="entry name" value="QUORUM-QUENCHING LACTONASE YTNP-RELATED-RELATED"/>
    <property type="match status" value="1"/>
</dbReference>
<evidence type="ECO:0000313" key="8">
    <source>
        <dbReference type="Proteomes" id="UP001196601"/>
    </source>
</evidence>
<evidence type="ECO:0000256" key="2">
    <source>
        <dbReference type="ARBA" id="ARBA00007749"/>
    </source>
</evidence>
<dbReference type="PANTHER" id="PTHR42978:SF2">
    <property type="entry name" value="102 KBASES UNSTABLE REGION: FROM 1 TO 119443"/>
    <property type="match status" value="1"/>
</dbReference>
<dbReference type="RefSeq" id="WP_213640338.1">
    <property type="nucleotide sequence ID" value="NZ_JADPMV010000002.1"/>
</dbReference>
<protein>
    <submittedName>
        <fullName evidence="7">N-acyl homoserine lactonase family protein</fullName>
    </submittedName>
</protein>
<dbReference type="CDD" id="cd07729">
    <property type="entry name" value="AHL_lactonase_MBL-fold"/>
    <property type="match status" value="1"/>
</dbReference>
<keyword evidence="3" id="KW-0479">Metal-binding</keyword>
<dbReference type="Gene3D" id="3.60.15.10">
    <property type="entry name" value="Ribonuclease Z/Hydroxyacylglutathione hydrolase-like"/>
    <property type="match status" value="1"/>
</dbReference>
<evidence type="ECO:0000256" key="1">
    <source>
        <dbReference type="ARBA" id="ARBA00001947"/>
    </source>
</evidence>
<proteinExistence type="inferred from homology"/>
<comment type="caution">
    <text evidence="7">The sequence shown here is derived from an EMBL/GenBank/DDBJ whole genome shotgun (WGS) entry which is preliminary data.</text>
</comment>
<dbReference type="SMART" id="SM00849">
    <property type="entry name" value="Lactamase_B"/>
    <property type="match status" value="1"/>
</dbReference>
<evidence type="ECO:0000256" key="4">
    <source>
        <dbReference type="ARBA" id="ARBA00022801"/>
    </source>
</evidence>
<accession>A0ABS5Q2D8</accession>
<dbReference type="EMBL" id="JADPMV010000002">
    <property type="protein sequence ID" value="MBS7662933.1"/>
    <property type="molecule type" value="Genomic_DNA"/>
</dbReference>
<reference evidence="7 8" key="1">
    <citation type="journal article" date="2021" name="Syst. Appl. Microbiol.">
        <title>Pseudomonas lalucatii sp. nov. isolated from Vallgornera, a karstic cave in Mallorca, Western Mediterranean.</title>
        <authorList>
            <person name="Busquets A."/>
            <person name="Mulet M."/>
            <person name="Gomila M."/>
            <person name="Garcia-Valdes E."/>
        </authorList>
    </citation>
    <scope>NUCLEOTIDE SEQUENCE [LARGE SCALE GENOMIC DNA]</scope>
    <source>
        <strain evidence="7 8">R1b54</strain>
    </source>
</reference>
<evidence type="ECO:0000313" key="7">
    <source>
        <dbReference type="EMBL" id="MBS7662933.1"/>
    </source>
</evidence>